<dbReference type="Proteomes" id="UP000708208">
    <property type="component" value="Unassembled WGS sequence"/>
</dbReference>
<organism evidence="1 2">
    <name type="scientific">Allacma fusca</name>
    <dbReference type="NCBI Taxonomy" id="39272"/>
    <lineage>
        <taxon>Eukaryota</taxon>
        <taxon>Metazoa</taxon>
        <taxon>Ecdysozoa</taxon>
        <taxon>Arthropoda</taxon>
        <taxon>Hexapoda</taxon>
        <taxon>Collembola</taxon>
        <taxon>Symphypleona</taxon>
        <taxon>Sminthuridae</taxon>
        <taxon>Allacma</taxon>
    </lineage>
</organism>
<evidence type="ECO:0000313" key="1">
    <source>
        <dbReference type="EMBL" id="CAG7820500.1"/>
    </source>
</evidence>
<keyword evidence="2" id="KW-1185">Reference proteome</keyword>
<sequence length="95" mass="10512">RGAIDVGLDYQTVGTGLFTEMIPWFALNPLSTCSALSTTITHDSTTGLFLDKVLKKQPSASENRVLVNAFQRLSPIWDRVHLSKNVVEAITHFHS</sequence>
<gene>
    <name evidence="1" type="ORF">AFUS01_LOCUS30890</name>
</gene>
<reference evidence="1" key="1">
    <citation type="submission" date="2021-06" db="EMBL/GenBank/DDBJ databases">
        <authorList>
            <person name="Hodson N. C."/>
            <person name="Mongue J. A."/>
            <person name="Jaron S. K."/>
        </authorList>
    </citation>
    <scope>NUCLEOTIDE SEQUENCE</scope>
</reference>
<feature type="non-terminal residue" evidence="1">
    <location>
        <position position="1"/>
    </location>
</feature>
<dbReference type="AlphaFoldDB" id="A0A8J2KSH7"/>
<name>A0A8J2KSH7_9HEXA</name>
<protein>
    <submittedName>
        <fullName evidence="1">Uncharacterized protein</fullName>
    </submittedName>
</protein>
<proteinExistence type="predicted"/>
<accession>A0A8J2KSH7</accession>
<comment type="caution">
    <text evidence="1">The sequence shown here is derived from an EMBL/GenBank/DDBJ whole genome shotgun (WGS) entry which is preliminary data.</text>
</comment>
<dbReference type="EMBL" id="CAJVCH010480310">
    <property type="protein sequence ID" value="CAG7820500.1"/>
    <property type="molecule type" value="Genomic_DNA"/>
</dbReference>
<evidence type="ECO:0000313" key="2">
    <source>
        <dbReference type="Proteomes" id="UP000708208"/>
    </source>
</evidence>